<gene>
    <name evidence="1" type="ORF">GCM10020366_04690</name>
</gene>
<reference evidence="2" key="1">
    <citation type="journal article" date="2019" name="Int. J. Syst. Evol. Microbiol.">
        <title>The Global Catalogue of Microorganisms (GCM) 10K type strain sequencing project: providing services to taxonomists for standard genome sequencing and annotation.</title>
        <authorList>
            <consortium name="The Broad Institute Genomics Platform"/>
            <consortium name="The Broad Institute Genome Sequencing Center for Infectious Disease"/>
            <person name="Wu L."/>
            <person name="Ma J."/>
        </authorList>
    </citation>
    <scope>NUCLEOTIDE SEQUENCE [LARGE SCALE GENOMIC DNA]</scope>
    <source>
        <strain evidence="2">JCM 9687</strain>
    </source>
</reference>
<proteinExistence type="predicted"/>
<evidence type="ECO:0000313" key="2">
    <source>
        <dbReference type="Proteomes" id="UP001500483"/>
    </source>
</evidence>
<accession>A0ABP6RGX5</accession>
<comment type="caution">
    <text evidence="1">The sequence shown here is derived from an EMBL/GenBank/DDBJ whole genome shotgun (WGS) entry which is preliminary data.</text>
</comment>
<sequence length="84" mass="8887">MSSRRFLPLRVGDEVRGDEALVELDASVTSSSVASVEDSSMLITPSSPTFSIASPTSAPMFSSREETVAIWAMLSRPLTGVALP</sequence>
<keyword evidence="2" id="KW-1185">Reference proteome</keyword>
<organism evidence="1 2">
    <name type="scientific">Saccharopolyspora gregorii</name>
    <dbReference type="NCBI Taxonomy" id="33914"/>
    <lineage>
        <taxon>Bacteria</taxon>
        <taxon>Bacillati</taxon>
        <taxon>Actinomycetota</taxon>
        <taxon>Actinomycetes</taxon>
        <taxon>Pseudonocardiales</taxon>
        <taxon>Pseudonocardiaceae</taxon>
        <taxon>Saccharopolyspora</taxon>
    </lineage>
</organism>
<dbReference type="Proteomes" id="UP001500483">
    <property type="component" value="Unassembled WGS sequence"/>
</dbReference>
<protein>
    <submittedName>
        <fullName evidence="1">Uncharacterized protein</fullName>
    </submittedName>
</protein>
<evidence type="ECO:0000313" key="1">
    <source>
        <dbReference type="EMBL" id="GAA3352986.1"/>
    </source>
</evidence>
<name>A0ABP6RGX5_9PSEU</name>
<dbReference type="EMBL" id="BAAAYK010000010">
    <property type="protein sequence ID" value="GAA3352986.1"/>
    <property type="molecule type" value="Genomic_DNA"/>
</dbReference>